<organism evidence="9 10">
    <name type="scientific">Pigmentiphaga kullae</name>
    <dbReference type="NCBI Taxonomy" id="151784"/>
    <lineage>
        <taxon>Bacteria</taxon>
        <taxon>Pseudomonadati</taxon>
        <taxon>Pseudomonadota</taxon>
        <taxon>Betaproteobacteria</taxon>
        <taxon>Burkholderiales</taxon>
        <taxon>Alcaligenaceae</taxon>
        <taxon>Pigmentiphaga</taxon>
    </lineage>
</organism>
<dbReference type="Proteomes" id="UP000292445">
    <property type="component" value="Unassembled WGS sequence"/>
</dbReference>
<sequence>MSASPASDRAPVTGAGRPIDLRSDTVTEPTEAMREAMRMAVVGDDGLDGDPTVRELEAVGAAAMGKEDALFVTSGTMGNLVAALVHAGRGGEALVDEHAHVARSEGGGISRLAGLMCTAVRSHDGMMDLDALAASMRGDYSRHGAPTAMVVVETSHNHAGGRALPLPYLAAVSERARAAGAAVHIDGARIFNAALAQGVPPAAIAAFGDTVTFCLSKGLSAPMGSILAGSRDFVVRARSYRRMVGGGLRQAGCVAAAGLVALRDMLGRLADDHRRAHVLWASLRTPTPALVGNAPDTNIVLVHLGASNPGGATACAARLSARGILVRPRDADTLRIVIHRHIDDDAIRVAAAEIALATGSEH</sequence>
<dbReference type="GO" id="GO:0005829">
    <property type="term" value="C:cytosol"/>
    <property type="evidence" value="ECO:0007669"/>
    <property type="project" value="TreeGrafter"/>
</dbReference>
<dbReference type="Gene3D" id="3.90.1150.10">
    <property type="entry name" value="Aspartate Aminotransferase, domain 1"/>
    <property type="match status" value="1"/>
</dbReference>
<dbReference type="RefSeq" id="WP_130356796.1">
    <property type="nucleotide sequence ID" value="NZ_SGXC01000001.1"/>
</dbReference>
<dbReference type="InterPro" id="IPR015421">
    <property type="entry name" value="PyrdxlP-dep_Trfase_major"/>
</dbReference>
<feature type="region of interest" description="Disordered" evidence="7">
    <location>
        <begin position="1"/>
        <end position="26"/>
    </location>
</feature>
<evidence type="ECO:0000259" key="8">
    <source>
        <dbReference type="Pfam" id="PF01212"/>
    </source>
</evidence>
<gene>
    <name evidence="9" type="ORF">EV675_1649</name>
</gene>
<comment type="caution">
    <text evidence="9">The sequence shown here is derived from an EMBL/GenBank/DDBJ whole genome shotgun (WGS) entry which is preliminary data.</text>
</comment>
<dbReference type="GO" id="GO:0008732">
    <property type="term" value="F:L-allo-threonine aldolase activity"/>
    <property type="evidence" value="ECO:0007669"/>
    <property type="project" value="TreeGrafter"/>
</dbReference>
<dbReference type="SUPFAM" id="SSF53383">
    <property type="entry name" value="PLP-dependent transferases"/>
    <property type="match status" value="1"/>
</dbReference>
<dbReference type="InterPro" id="IPR023603">
    <property type="entry name" value="Low_specificity_L-TA-like"/>
</dbReference>
<feature type="domain" description="Aromatic amino acid beta-eliminating lyase/threonine aldolase" evidence="8">
    <location>
        <begin position="20"/>
        <end position="304"/>
    </location>
</feature>
<protein>
    <submittedName>
        <fullName evidence="9">L-threonine aldolase</fullName>
    </submittedName>
</protein>
<dbReference type="PANTHER" id="PTHR48097">
    <property type="entry name" value="L-THREONINE ALDOLASE-RELATED"/>
    <property type="match status" value="1"/>
</dbReference>
<comment type="similarity">
    <text evidence="2">Belongs to the threonine aldolase family.</text>
</comment>
<dbReference type="Gene3D" id="3.40.640.10">
    <property type="entry name" value="Type I PLP-dependent aspartate aminotransferase-like (Major domain)"/>
    <property type="match status" value="1"/>
</dbReference>
<dbReference type="InterPro" id="IPR001597">
    <property type="entry name" value="ArAA_b-elim_lyase/Thr_aldolase"/>
</dbReference>
<dbReference type="OrthoDB" id="9774495at2"/>
<evidence type="ECO:0000256" key="4">
    <source>
        <dbReference type="ARBA" id="ARBA00022898"/>
    </source>
</evidence>
<dbReference type="InterPro" id="IPR015422">
    <property type="entry name" value="PyrdxlP-dep_Trfase_small"/>
</dbReference>
<dbReference type="FunFam" id="3.40.640.10:FF:000030">
    <property type="entry name" value="Low-specificity L-threonine aldolase"/>
    <property type="match status" value="1"/>
</dbReference>
<proteinExistence type="inferred from homology"/>
<comment type="subunit">
    <text evidence="3">Homotetramer.</text>
</comment>
<dbReference type="InterPro" id="IPR015424">
    <property type="entry name" value="PyrdxlP-dep_Trfase"/>
</dbReference>
<evidence type="ECO:0000313" key="9">
    <source>
        <dbReference type="EMBL" id="RZS85619.1"/>
    </source>
</evidence>
<reference evidence="9 10" key="1">
    <citation type="submission" date="2019-02" db="EMBL/GenBank/DDBJ databases">
        <title>Genomic Encyclopedia of Type Strains, Phase IV (KMG-IV): sequencing the most valuable type-strain genomes for metagenomic binning, comparative biology and taxonomic classification.</title>
        <authorList>
            <person name="Goeker M."/>
        </authorList>
    </citation>
    <scope>NUCLEOTIDE SEQUENCE [LARGE SCALE GENOMIC DNA]</scope>
    <source>
        <strain evidence="9 10">K24</strain>
    </source>
</reference>
<dbReference type="GO" id="GO:0006545">
    <property type="term" value="P:glycine biosynthetic process"/>
    <property type="evidence" value="ECO:0007669"/>
    <property type="project" value="TreeGrafter"/>
</dbReference>
<evidence type="ECO:0000256" key="7">
    <source>
        <dbReference type="SAM" id="MobiDB-lite"/>
    </source>
</evidence>
<name>A0A4Q7NKR3_9BURK</name>
<dbReference type="GO" id="GO:0006567">
    <property type="term" value="P:L-threonine catabolic process"/>
    <property type="evidence" value="ECO:0007669"/>
    <property type="project" value="TreeGrafter"/>
</dbReference>
<evidence type="ECO:0000256" key="3">
    <source>
        <dbReference type="ARBA" id="ARBA00011881"/>
    </source>
</evidence>
<evidence type="ECO:0000256" key="1">
    <source>
        <dbReference type="ARBA" id="ARBA00001933"/>
    </source>
</evidence>
<evidence type="ECO:0000256" key="5">
    <source>
        <dbReference type="ARBA" id="ARBA00023239"/>
    </source>
</evidence>
<dbReference type="PANTHER" id="PTHR48097:SF9">
    <property type="entry name" value="L-THREONINE ALDOLASE"/>
    <property type="match status" value="1"/>
</dbReference>
<evidence type="ECO:0000256" key="2">
    <source>
        <dbReference type="ARBA" id="ARBA00006966"/>
    </source>
</evidence>
<keyword evidence="4" id="KW-0663">Pyridoxal phosphate</keyword>
<evidence type="ECO:0000313" key="10">
    <source>
        <dbReference type="Proteomes" id="UP000292445"/>
    </source>
</evidence>
<dbReference type="NCBIfam" id="NF041359">
    <property type="entry name" value="GntG_guanitoxin"/>
    <property type="match status" value="1"/>
</dbReference>
<dbReference type="AlphaFoldDB" id="A0A4Q7NKR3"/>
<keyword evidence="10" id="KW-1185">Reference proteome</keyword>
<dbReference type="Pfam" id="PF01212">
    <property type="entry name" value="Beta_elim_lyase"/>
    <property type="match status" value="1"/>
</dbReference>
<dbReference type="PIRSF" id="PIRSF017617">
    <property type="entry name" value="Thr_aldolase"/>
    <property type="match status" value="1"/>
</dbReference>
<dbReference type="EMBL" id="SGXC01000001">
    <property type="protein sequence ID" value="RZS85619.1"/>
    <property type="molecule type" value="Genomic_DNA"/>
</dbReference>
<accession>A0A4Q7NKR3</accession>
<evidence type="ECO:0000256" key="6">
    <source>
        <dbReference type="PIRSR" id="PIRSR017617-1"/>
    </source>
</evidence>
<keyword evidence="5" id="KW-0456">Lyase</keyword>
<comment type="cofactor">
    <cofactor evidence="1">
        <name>pyridoxal 5'-phosphate</name>
        <dbReference type="ChEBI" id="CHEBI:597326"/>
    </cofactor>
</comment>
<feature type="modified residue" description="N6-(pyridoxal phosphate)lysine" evidence="6">
    <location>
        <position position="217"/>
    </location>
</feature>